<dbReference type="GO" id="GO:0000155">
    <property type="term" value="F:phosphorelay sensor kinase activity"/>
    <property type="evidence" value="ECO:0007669"/>
    <property type="project" value="InterPro"/>
</dbReference>
<dbReference type="GO" id="GO:0009927">
    <property type="term" value="F:histidine phosphotransfer kinase activity"/>
    <property type="evidence" value="ECO:0007669"/>
    <property type="project" value="TreeGrafter"/>
</dbReference>
<evidence type="ECO:0000259" key="9">
    <source>
        <dbReference type="PROSITE" id="PS50110"/>
    </source>
</evidence>
<evidence type="ECO:0000256" key="5">
    <source>
        <dbReference type="ARBA" id="ARBA00022777"/>
    </source>
</evidence>
<dbReference type="Pfam" id="PF00512">
    <property type="entry name" value="HisKA"/>
    <property type="match status" value="1"/>
</dbReference>
<dbReference type="SMART" id="SM00065">
    <property type="entry name" value="GAF"/>
    <property type="match status" value="1"/>
</dbReference>
<feature type="region of interest" description="Disordered" evidence="7">
    <location>
        <begin position="368"/>
        <end position="420"/>
    </location>
</feature>
<feature type="compositionally biased region" description="Polar residues" evidence="7">
    <location>
        <begin position="561"/>
        <end position="580"/>
    </location>
</feature>
<dbReference type="InterPro" id="IPR003018">
    <property type="entry name" value="GAF"/>
</dbReference>
<dbReference type="SUPFAM" id="SSF55781">
    <property type="entry name" value="GAF domain-like"/>
    <property type="match status" value="1"/>
</dbReference>
<name>A0AAV9JLB2_9PEZI</name>
<keyword evidence="3 6" id="KW-0597">Phosphoprotein</keyword>
<dbReference type="Gene3D" id="1.10.287.130">
    <property type="match status" value="1"/>
</dbReference>
<dbReference type="PANTHER" id="PTHR43047:SF72">
    <property type="entry name" value="OSMOSENSING HISTIDINE PROTEIN KINASE SLN1"/>
    <property type="match status" value="1"/>
</dbReference>
<evidence type="ECO:0000313" key="10">
    <source>
        <dbReference type="EMBL" id="KAK4546286.1"/>
    </source>
</evidence>
<keyword evidence="4" id="KW-0808">Transferase</keyword>
<dbReference type="SUPFAM" id="SSF55874">
    <property type="entry name" value="ATPase domain of HSP90 chaperone/DNA topoisomerase II/histidine kinase"/>
    <property type="match status" value="1"/>
</dbReference>
<evidence type="ECO:0000256" key="1">
    <source>
        <dbReference type="ARBA" id="ARBA00000085"/>
    </source>
</evidence>
<dbReference type="SMART" id="SM00388">
    <property type="entry name" value="HisKA"/>
    <property type="match status" value="1"/>
</dbReference>
<dbReference type="CDD" id="cd00082">
    <property type="entry name" value="HisKA"/>
    <property type="match status" value="1"/>
</dbReference>
<sequence length="1345" mass="147239">MPNRVRRGAPSDDGLNFMRPRTEAARERDAFRFLHPWIEANQPAHINRAAFPHNDDPMPEPEGCPDTALAALTQLAALRIGARRTLVTLVATDVEYVLAEATKSMSLQYDVFDDPKDYNWLGTSSFLRAEGVNDLAIYSWRKARRLREVPADKGYWYTDALSPHALIISDVRGHSRCRERPFVRRASWLRFFCSVPLRDLHGSVIGSLTVLDDKPRYGISMNEMAFMEDMADTITEHLEATIVRSQRQRSERLIQGLSLFVNGKGSLRQWWLAQDDARRHRAGRYQVQDVDSGLQNARVDKEFGTQELPDGFPASRRAARRANAESKVIEAGVHSHGNDLWPAAAATRSNSVAAGDRRAAQVAIRDFAARPAGSRSQPDFVGQASTPDERDEDPLSPKPTDGTLGSTPISLSKGTKSLEGPFDLARASDYAYARASNLIREAVGAEGVVFVDANAASTNAKQSRRRARNDTSEVSETTNSASTGQSELSHNSTSEGDVSDTAGRGQRPCKLNGFSTRNRSTLNGSQTSAHHFNLSDADLAALIRRYPRGKIFNFEESGDLYSSSGEDTKSAGSATSTEGGQTRRPHRRQSQDAKQLGKVMIGARTIAFFPIWDDALERWRTCLFVWSNTPLRFFDPVEDITYMSAFSHSLVAELARLETQASDMAKGTFISSISHELRSPLHGVLAGAEFLMESEGLSPFQSQMVSTISMAGRTLLDTVNHILDYGKLSNFSGQQRKDRAAADATRHQAGSVGDPNEMGVMSSVDLARLTEEVVETVVSARRFDRRNHTRRMSADEGVVDGSGTDPETADSKKLHDVSVSVEIDRRDDWMIDISPGSWTRILTNLVGNALKYTQAGTVAVKLTAGEISFDRGAQRGTVTLTIRDSGIGMSTHFLANGLYTPFKQADSHSIGTGLGLSIVKQIAKDIRADLDVVSELGKGTRVALSFKAKFVPGAHSDDVRSPDAKLLRAVRKLGVHHFHLLTLEDDENDDDAQHDGSDNARVVAASVRNMAAQWVQCETSTGPRIPATSGAVVCAMAESDLLWLADERPQQLSSMLEDLATRRALPLILASSVGSISTDLSFDDFPVEPIFLHQAIGPRKLMRSIVTAQAVNASGVTPLASAGQLTPRVFKDYNSGGKRMQGADHHFPWHSSTSTATQGNVAAHQDGDEAIRPQLRPRISRRTTAAAHPGPSLSPTAIDPLPSPAAGIPLLNERVPPIERTTVLLVEDNEINMKLLVAAISKYTDLQYECAGDGLQALNAYTATPAKFLLILMDLTMPVMDGFTCTAKIRELERKRRLPRCMIVALTGVTSSESRESALDVGVDKYFTKPIRMKDISTLVAEMRR</sequence>
<dbReference type="InterPro" id="IPR004358">
    <property type="entry name" value="Sig_transdc_His_kin-like_C"/>
</dbReference>
<dbReference type="Gene3D" id="3.40.50.2300">
    <property type="match status" value="1"/>
</dbReference>
<dbReference type="Pfam" id="PF00072">
    <property type="entry name" value="Response_reg"/>
    <property type="match status" value="1"/>
</dbReference>
<dbReference type="Gene3D" id="3.30.450.40">
    <property type="match status" value="1"/>
</dbReference>
<feature type="domain" description="Histidine kinase" evidence="8">
    <location>
        <begin position="672"/>
        <end position="950"/>
    </location>
</feature>
<dbReference type="EMBL" id="JAVFHQ010000015">
    <property type="protein sequence ID" value="KAK4546286.1"/>
    <property type="molecule type" value="Genomic_DNA"/>
</dbReference>
<feature type="region of interest" description="Disordered" evidence="7">
    <location>
        <begin position="734"/>
        <end position="757"/>
    </location>
</feature>
<dbReference type="GO" id="GO:0005886">
    <property type="term" value="C:plasma membrane"/>
    <property type="evidence" value="ECO:0007669"/>
    <property type="project" value="TreeGrafter"/>
</dbReference>
<feature type="domain" description="Response regulatory" evidence="9">
    <location>
        <begin position="1222"/>
        <end position="1344"/>
    </location>
</feature>
<feature type="compositionally biased region" description="Polar residues" evidence="7">
    <location>
        <begin position="403"/>
        <end position="415"/>
    </location>
</feature>
<dbReference type="Gene3D" id="3.30.565.10">
    <property type="entry name" value="Histidine kinase-like ATPase, C-terminal domain"/>
    <property type="match status" value="1"/>
</dbReference>
<protein>
    <recommendedName>
        <fullName evidence="2">histidine kinase</fullName>
        <ecNumber evidence="2">2.7.13.3</ecNumber>
    </recommendedName>
</protein>
<dbReference type="PRINTS" id="PR00344">
    <property type="entry name" value="BCTRLSENSOR"/>
</dbReference>
<evidence type="ECO:0000256" key="6">
    <source>
        <dbReference type="PROSITE-ProRule" id="PRU00169"/>
    </source>
</evidence>
<organism evidence="10 11">
    <name type="scientific">Oleoguttula mirabilis</name>
    <dbReference type="NCBI Taxonomy" id="1507867"/>
    <lineage>
        <taxon>Eukaryota</taxon>
        <taxon>Fungi</taxon>
        <taxon>Dikarya</taxon>
        <taxon>Ascomycota</taxon>
        <taxon>Pezizomycotina</taxon>
        <taxon>Dothideomycetes</taxon>
        <taxon>Dothideomycetidae</taxon>
        <taxon>Mycosphaerellales</taxon>
        <taxon>Teratosphaeriaceae</taxon>
        <taxon>Oleoguttula</taxon>
    </lineage>
</organism>
<reference evidence="10 11" key="1">
    <citation type="submission" date="2021-11" db="EMBL/GenBank/DDBJ databases">
        <title>Black yeast isolated from Biological Soil Crust.</title>
        <authorList>
            <person name="Kurbessoian T."/>
        </authorList>
    </citation>
    <scope>NUCLEOTIDE SEQUENCE [LARGE SCALE GENOMIC DNA]</scope>
    <source>
        <strain evidence="10 11">CCFEE 5522</strain>
    </source>
</reference>
<evidence type="ECO:0000256" key="7">
    <source>
        <dbReference type="SAM" id="MobiDB-lite"/>
    </source>
</evidence>
<dbReference type="PROSITE" id="PS50110">
    <property type="entry name" value="RESPONSE_REGULATORY"/>
    <property type="match status" value="1"/>
</dbReference>
<dbReference type="Pfam" id="PF02518">
    <property type="entry name" value="HATPase_c"/>
    <property type="match status" value="1"/>
</dbReference>
<dbReference type="EC" id="2.7.13.3" evidence="2"/>
<evidence type="ECO:0000313" key="11">
    <source>
        <dbReference type="Proteomes" id="UP001324427"/>
    </source>
</evidence>
<accession>A0AAV9JLB2</accession>
<dbReference type="InterPro" id="IPR003594">
    <property type="entry name" value="HATPase_dom"/>
</dbReference>
<gene>
    <name evidence="10" type="ORF">LTR36_001963</name>
</gene>
<feature type="compositionally biased region" description="Polar residues" evidence="7">
    <location>
        <begin position="513"/>
        <end position="529"/>
    </location>
</feature>
<evidence type="ECO:0000256" key="4">
    <source>
        <dbReference type="ARBA" id="ARBA00022679"/>
    </source>
</evidence>
<dbReference type="InterPro" id="IPR003661">
    <property type="entry name" value="HisK_dim/P_dom"/>
</dbReference>
<proteinExistence type="predicted"/>
<evidence type="ECO:0000256" key="2">
    <source>
        <dbReference type="ARBA" id="ARBA00012438"/>
    </source>
</evidence>
<dbReference type="InterPro" id="IPR036097">
    <property type="entry name" value="HisK_dim/P_sf"/>
</dbReference>
<feature type="compositionally biased region" description="Basic and acidic residues" evidence="7">
    <location>
        <begin position="735"/>
        <end position="746"/>
    </location>
</feature>
<keyword evidence="11" id="KW-1185">Reference proteome</keyword>
<dbReference type="PROSITE" id="PS50109">
    <property type="entry name" value="HIS_KIN"/>
    <property type="match status" value="1"/>
</dbReference>
<comment type="caution">
    <text evidence="10">The sequence shown here is derived from an EMBL/GenBank/DDBJ whole genome shotgun (WGS) entry which is preliminary data.</text>
</comment>
<dbReference type="SMART" id="SM00387">
    <property type="entry name" value="HATPase_c"/>
    <property type="match status" value="1"/>
</dbReference>
<dbReference type="SUPFAM" id="SSF52172">
    <property type="entry name" value="CheY-like"/>
    <property type="match status" value="1"/>
</dbReference>
<dbReference type="InterPro" id="IPR005467">
    <property type="entry name" value="His_kinase_dom"/>
</dbReference>
<evidence type="ECO:0000259" key="8">
    <source>
        <dbReference type="PROSITE" id="PS50109"/>
    </source>
</evidence>
<dbReference type="InterPro" id="IPR029016">
    <property type="entry name" value="GAF-like_dom_sf"/>
</dbReference>
<dbReference type="SMART" id="SM00448">
    <property type="entry name" value="REC"/>
    <property type="match status" value="1"/>
</dbReference>
<feature type="region of interest" description="Disordered" evidence="7">
    <location>
        <begin position="788"/>
        <end position="813"/>
    </location>
</feature>
<comment type="catalytic activity">
    <reaction evidence="1">
        <text>ATP + protein L-histidine = ADP + protein N-phospho-L-histidine.</text>
        <dbReference type="EC" id="2.7.13.3"/>
    </reaction>
</comment>
<dbReference type="SUPFAM" id="SSF47384">
    <property type="entry name" value="Homodimeric domain of signal transducing histidine kinase"/>
    <property type="match status" value="1"/>
</dbReference>
<evidence type="ECO:0000256" key="3">
    <source>
        <dbReference type="ARBA" id="ARBA00022553"/>
    </source>
</evidence>
<dbReference type="InterPro" id="IPR011006">
    <property type="entry name" value="CheY-like_superfamily"/>
</dbReference>
<keyword evidence="5" id="KW-0418">Kinase</keyword>
<dbReference type="InterPro" id="IPR036890">
    <property type="entry name" value="HATPase_C_sf"/>
</dbReference>
<feature type="region of interest" description="Disordered" evidence="7">
    <location>
        <begin position="561"/>
        <end position="595"/>
    </location>
</feature>
<feature type="modified residue" description="4-aspartylphosphate" evidence="6">
    <location>
        <position position="1274"/>
    </location>
</feature>
<dbReference type="InterPro" id="IPR001789">
    <property type="entry name" value="Sig_transdc_resp-reg_receiver"/>
</dbReference>
<dbReference type="CDD" id="cd17546">
    <property type="entry name" value="REC_hyHK_CKI1_RcsC-like"/>
    <property type="match status" value="1"/>
</dbReference>
<feature type="compositionally biased region" description="Polar residues" evidence="7">
    <location>
        <begin position="472"/>
        <end position="496"/>
    </location>
</feature>
<dbReference type="PANTHER" id="PTHR43047">
    <property type="entry name" value="TWO-COMPONENT HISTIDINE PROTEIN KINASE"/>
    <property type="match status" value="1"/>
</dbReference>
<dbReference type="Proteomes" id="UP001324427">
    <property type="component" value="Unassembled WGS sequence"/>
</dbReference>
<feature type="region of interest" description="Disordered" evidence="7">
    <location>
        <begin position="457"/>
        <end position="529"/>
    </location>
</feature>